<comment type="caution">
    <text evidence="3">The sequence shown here is derived from an EMBL/GenBank/DDBJ whole genome shotgun (WGS) entry which is preliminary data.</text>
</comment>
<protein>
    <submittedName>
        <fullName evidence="3">M23 family metallopeptidase</fullName>
    </submittedName>
</protein>
<dbReference type="AlphaFoldDB" id="A0AAE3L357"/>
<sequence>MDDEKLKVESRRIRLEPKIRGRRLNKEEKVEDWEDIDIQTFDLEKFIRKNIIRLVVSVIIFALVFTIRALPLSLAQKINEGVKWSLSYQMDWKDNILERRNIIPVMGNQIKNFISPKDKEEDKNRDKKYLPPVEGVVTVPFGEGIHPVFKTKIEARGIEISGDPGGTIQAIEAGKIVQIKESTYGGKRVVLSHQSNLKSVYEGCYETSVELNQEIKQGDPLGKTKTGEGIESSIFYFELWEGDKAVNPQNYMNLELQSAN</sequence>
<keyword evidence="1" id="KW-0472">Membrane</keyword>
<dbReference type="InterPro" id="IPR016047">
    <property type="entry name" value="M23ase_b-sheet_dom"/>
</dbReference>
<evidence type="ECO:0000313" key="3">
    <source>
        <dbReference type="EMBL" id="MCR1899909.1"/>
    </source>
</evidence>
<reference evidence="3" key="1">
    <citation type="submission" date="2022-07" db="EMBL/GenBank/DDBJ databases">
        <title>Enhanced cultured diversity of the mouse gut microbiota enables custom-made synthetic communities.</title>
        <authorList>
            <person name="Afrizal A."/>
        </authorList>
    </citation>
    <scope>NUCLEOTIDE SEQUENCE</scope>
    <source>
        <strain evidence="3">DSM 28593</strain>
    </source>
</reference>
<dbReference type="SUPFAM" id="SSF51261">
    <property type="entry name" value="Duplicated hybrid motif"/>
    <property type="match status" value="1"/>
</dbReference>
<keyword evidence="4" id="KW-1185">Reference proteome</keyword>
<organism evidence="3 4">
    <name type="scientific">Irregularibacter muris</name>
    <dbReference type="NCBI Taxonomy" id="1796619"/>
    <lineage>
        <taxon>Bacteria</taxon>
        <taxon>Bacillati</taxon>
        <taxon>Bacillota</taxon>
        <taxon>Clostridia</taxon>
        <taxon>Eubacteriales</taxon>
        <taxon>Eubacteriaceae</taxon>
        <taxon>Irregularibacter</taxon>
    </lineage>
</organism>
<dbReference type="Proteomes" id="UP001205748">
    <property type="component" value="Unassembled WGS sequence"/>
</dbReference>
<dbReference type="PANTHER" id="PTHR21666:SF270">
    <property type="entry name" value="MUREIN HYDROLASE ACTIVATOR ENVC"/>
    <property type="match status" value="1"/>
</dbReference>
<dbReference type="PANTHER" id="PTHR21666">
    <property type="entry name" value="PEPTIDASE-RELATED"/>
    <property type="match status" value="1"/>
</dbReference>
<dbReference type="EMBL" id="JANKAS010000015">
    <property type="protein sequence ID" value="MCR1899909.1"/>
    <property type="molecule type" value="Genomic_DNA"/>
</dbReference>
<accession>A0AAE3L357</accession>
<proteinExistence type="predicted"/>
<keyword evidence="1" id="KW-0812">Transmembrane</keyword>
<evidence type="ECO:0000256" key="1">
    <source>
        <dbReference type="SAM" id="Phobius"/>
    </source>
</evidence>
<dbReference type="GO" id="GO:0004222">
    <property type="term" value="F:metalloendopeptidase activity"/>
    <property type="evidence" value="ECO:0007669"/>
    <property type="project" value="TreeGrafter"/>
</dbReference>
<feature type="transmembrane region" description="Helical" evidence="1">
    <location>
        <begin position="51"/>
        <end position="70"/>
    </location>
</feature>
<gene>
    <name evidence="3" type="ORF">NSA47_13095</name>
</gene>
<dbReference type="InterPro" id="IPR011055">
    <property type="entry name" value="Dup_hybrid_motif"/>
</dbReference>
<name>A0AAE3L357_9FIRM</name>
<dbReference type="InterPro" id="IPR050570">
    <property type="entry name" value="Cell_wall_metabolism_enzyme"/>
</dbReference>
<dbReference type="Pfam" id="PF01551">
    <property type="entry name" value="Peptidase_M23"/>
    <property type="match status" value="1"/>
</dbReference>
<feature type="domain" description="M23ase beta-sheet core" evidence="2">
    <location>
        <begin position="156"/>
        <end position="248"/>
    </location>
</feature>
<dbReference type="RefSeq" id="WP_257532707.1">
    <property type="nucleotide sequence ID" value="NZ_JANKAS010000015.1"/>
</dbReference>
<dbReference type="Gene3D" id="2.70.70.10">
    <property type="entry name" value="Glucose Permease (Domain IIA)"/>
    <property type="match status" value="1"/>
</dbReference>
<evidence type="ECO:0000313" key="4">
    <source>
        <dbReference type="Proteomes" id="UP001205748"/>
    </source>
</evidence>
<dbReference type="CDD" id="cd12797">
    <property type="entry name" value="M23_peptidase"/>
    <property type="match status" value="1"/>
</dbReference>
<evidence type="ECO:0000259" key="2">
    <source>
        <dbReference type="Pfam" id="PF01551"/>
    </source>
</evidence>
<keyword evidence="1" id="KW-1133">Transmembrane helix</keyword>